<name>A0ABN7JV17_9HYPH</name>
<dbReference type="Pfam" id="PF03354">
    <property type="entry name" value="TerL_ATPase"/>
    <property type="match status" value="1"/>
</dbReference>
<organism evidence="2 3">
    <name type="scientific">Pseudorhizobium endolithicum</name>
    <dbReference type="NCBI Taxonomy" id="1191678"/>
    <lineage>
        <taxon>Bacteria</taxon>
        <taxon>Pseudomonadati</taxon>
        <taxon>Pseudomonadota</taxon>
        <taxon>Alphaproteobacteria</taxon>
        <taxon>Hyphomicrobiales</taxon>
        <taxon>Rhizobiaceae</taxon>
        <taxon>Rhizobium/Agrobacterium group</taxon>
        <taxon>Pseudorhizobium</taxon>
    </lineage>
</organism>
<dbReference type="Gene3D" id="3.30.420.240">
    <property type="match status" value="1"/>
</dbReference>
<protein>
    <submittedName>
        <fullName evidence="2">Terminase</fullName>
    </submittedName>
</protein>
<evidence type="ECO:0000259" key="1">
    <source>
        <dbReference type="Pfam" id="PF03354"/>
    </source>
</evidence>
<dbReference type="InterPro" id="IPR027417">
    <property type="entry name" value="P-loop_NTPase"/>
</dbReference>
<proteinExistence type="predicted"/>
<dbReference type="Proteomes" id="UP000606921">
    <property type="component" value="Unassembled WGS sequence"/>
</dbReference>
<dbReference type="EMBL" id="CABFWF030000013">
    <property type="protein sequence ID" value="CAD7044715.1"/>
    <property type="molecule type" value="Genomic_DNA"/>
</dbReference>
<dbReference type="Gene3D" id="3.40.50.300">
    <property type="entry name" value="P-loop containing nucleotide triphosphate hydrolases"/>
    <property type="match status" value="1"/>
</dbReference>
<comment type="caution">
    <text evidence="2">The sequence shown here is derived from an EMBL/GenBank/DDBJ whole genome shotgun (WGS) entry which is preliminary data.</text>
</comment>
<feature type="domain" description="Terminase large subunit-like ATPase" evidence="1">
    <location>
        <begin position="59"/>
        <end position="182"/>
    </location>
</feature>
<sequence length="483" mass="54330">MNLLEALDDPNLFQPWIKDSSSYVAWRTFLAALFGLPMTDEQKEIFQECTGREHPPTEQAKQAWMIVGRRGGKSFNMALLAVFSAAFRDYRQYLAPGERATIMVIAADRKQARTIMRYVSGLLENIPLLATMVTRKLEESVELDNRSTIEVATANFRTVRGYTIPLAIGDEIAFWRSEDSANPDREVIAALKPAMLTIPGSMMVCASSPYSRRGVLWEAREKHFGRDGNVLVWQAPTRTMNPTVPQEEIDAAYEADPASASAEYGANFRSDLQSFVDRETLMHCVEVDVHERPYDRRWRYIGFVDPSGGSQDSYTMGIAHKEGLSVVLDAVREIKPPFSPENVTEEFCSLLSSYRITKVYGDRYAGEWPREQFRKRGITYLISEKSRSNLYRDVLPRINSGLCSLLDHPKMIAQFTSLERKTGLRGDTIDHPPGAHDDIANAAAGALEHAAVLDGKERDPLRAKPKQAILSDPLAAYRTRRTA</sequence>
<dbReference type="RefSeq" id="WP_185928017.1">
    <property type="nucleotide sequence ID" value="NZ_CABFWF030000013.1"/>
</dbReference>
<gene>
    <name evidence="2" type="ORF">REJC140_03857</name>
</gene>
<accession>A0ABN7JV17</accession>
<reference evidence="2 3" key="1">
    <citation type="submission" date="2020-11" db="EMBL/GenBank/DDBJ databases">
        <authorList>
            <person name="Lassalle F."/>
        </authorList>
    </citation>
    <scope>NUCLEOTIDE SEQUENCE [LARGE SCALE GENOMIC DNA]</scope>
    <source>
        <strain evidence="2 3">JC140</strain>
    </source>
</reference>
<keyword evidence="3" id="KW-1185">Reference proteome</keyword>
<dbReference type="InterPro" id="IPR046461">
    <property type="entry name" value="TerL_ATPase"/>
</dbReference>
<evidence type="ECO:0000313" key="3">
    <source>
        <dbReference type="Proteomes" id="UP000606921"/>
    </source>
</evidence>
<evidence type="ECO:0000313" key="2">
    <source>
        <dbReference type="EMBL" id="CAD7044715.1"/>
    </source>
</evidence>